<keyword evidence="1" id="KW-0812">Transmembrane</keyword>
<evidence type="ECO:0000256" key="1">
    <source>
        <dbReference type="SAM" id="Phobius"/>
    </source>
</evidence>
<name>A0ABP4JBG4_9ACTN</name>
<keyword evidence="1" id="KW-0472">Membrane</keyword>
<comment type="caution">
    <text evidence="2">The sequence shown here is derived from an EMBL/GenBank/DDBJ whole genome shotgun (WGS) entry which is preliminary data.</text>
</comment>
<evidence type="ECO:0000313" key="3">
    <source>
        <dbReference type="Proteomes" id="UP001500973"/>
    </source>
</evidence>
<dbReference type="Proteomes" id="UP001500973">
    <property type="component" value="Unassembled WGS sequence"/>
</dbReference>
<keyword evidence="3" id="KW-1185">Reference proteome</keyword>
<keyword evidence="1" id="KW-1133">Transmembrane helix</keyword>
<feature type="transmembrane region" description="Helical" evidence="1">
    <location>
        <begin position="95"/>
        <end position="116"/>
    </location>
</feature>
<organism evidence="2 3">
    <name type="scientific">Streptomyces thermospinosisporus</name>
    <dbReference type="NCBI Taxonomy" id="161482"/>
    <lineage>
        <taxon>Bacteria</taxon>
        <taxon>Bacillati</taxon>
        <taxon>Actinomycetota</taxon>
        <taxon>Actinomycetes</taxon>
        <taxon>Kitasatosporales</taxon>
        <taxon>Streptomycetaceae</taxon>
        <taxon>Streptomyces</taxon>
    </lineage>
</organism>
<reference evidence="3" key="1">
    <citation type="journal article" date="2019" name="Int. J. Syst. Evol. Microbiol.">
        <title>The Global Catalogue of Microorganisms (GCM) 10K type strain sequencing project: providing services to taxonomists for standard genome sequencing and annotation.</title>
        <authorList>
            <consortium name="The Broad Institute Genomics Platform"/>
            <consortium name="The Broad Institute Genome Sequencing Center for Infectious Disease"/>
            <person name="Wu L."/>
            <person name="Ma J."/>
        </authorList>
    </citation>
    <scope>NUCLEOTIDE SEQUENCE [LARGE SCALE GENOMIC DNA]</scope>
    <source>
        <strain evidence="3">JCM 11756</strain>
    </source>
</reference>
<gene>
    <name evidence="2" type="ORF">GCM10009601_04560</name>
</gene>
<accession>A0ABP4JBG4</accession>
<protein>
    <submittedName>
        <fullName evidence="2">Uncharacterized protein</fullName>
    </submittedName>
</protein>
<proteinExistence type="predicted"/>
<feature type="transmembrane region" description="Helical" evidence="1">
    <location>
        <begin position="7"/>
        <end position="27"/>
    </location>
</feature>
<dbReference type="EMBL" id="BAAAIZ010000005">
    <property type="protein sequence ID" value="GAA1415245.1"/>
    <property type="molecule type" value="Genomic_DNA"/>
</dbReference>
<evidence type="ECO:0000313" key="2">
    <source>
        <dbReference type="EMBL" id="GAA1415245.1"/>
    </source>
</evidence>
<dbReference type="RefSeq" id="WP_344009671.1">
    <property type="nucleotide sequence ID" value="NZ_BAAAIZ010000005.1"/>
</dbReference>
<sequence>MSGRLRAGGAFGHLLLVVVLSLGVFAMHTMGHPEESSGHGMSGTIPAVASAYQGGMAREAAAAEAPAQTEAMAEHGSAAPAATLPVHEMPSGTDVMSVCVAVLTVWLLGLFLRAAVAGRQARLTALIARSMVQARPSIPPPRPLLSRLSVLRI</sequence>